<dbReference type="Gene3D" id="1.10.10.60">
    <property type="entry name" value="Homeodomain-like"/>
    <property type="match status" value="1"/>
</dbReference>
<evidence type="ECO:0000259" key="2">
    <source>
        <dbReference type="Pfam" id="PF00196"/>
    </source>
</evidence>
<feature type="compositionally biased region" description="Polar residues" evidence="1">
    <location>
        <begin position="1"/>
        <end position="12"/>
    </location>
</feature>
<organism evidence="3 4">
    <name type="scientific">Cellulomonas triticagri</name>
    <dbReference type="NCBI Taxonomy" id="2483352"/>
    <lineage>
        <taxon>Bacteria</taxon>
        <taxon>Bacillati</taxon>
        <taxon>Actinomycetota</taxon>
        <taxon>Actinomycetes</taxon>
        <taxon>Micrococcales</taxon>
        <taxon>Cellulomonadaceae</taxon>
        <taxon>Cellulomonas</taxon>
    </lineage>
</organism>
<gene>
    <name evidence="3" type="ORF">EBM89_10455</name>
</gene>
<evidence type="ECO:0000313" key="3">
    <source>
        <dbReference type="EMBL" id="RMI09394.1"/>
    </source>
</evidence>
<feature type="region of interest" description="Disordered" evidence="1">
    <location>
        <begin position="1"/>
        <end position="26"/>
    </location>
</feature>
<dbReference type="AlphaFoldDB" id="A0A3M2J914"/>
<protein>
    <recommendedName>
        <fullName evidence="2">HTH luxR-type domain-containing protein</fullName>
    </recommendedName>
</protein>
<dbReference type="EMBL" id="RFFI01000050">
    <property type="protein sequence ID" value="RMI09394.1"/>
    <property type="molecule type" value="Genomic_DNA"/>
</dbReference>
<name>A0A3M2J914_9CELL</name>
<reference evidence="3 4" key="1">
    <citation type="submission" date="2018-10" db="EMBL/GenBank/DDBJ databases">
        <title>Isolation, diversity and antifungal activity of actinobacteria from wheat.</title>
        <authorList>
            <person name="Han C."/>
        </authorList>
    </citation>
    <scope>NUCLEOTIDE SEQUENCE [LARGE SCALE GENOMIC DNA]</scope>
    <source>
        <strain evidence="3 4">NEAU-YY56</strain>
    </source>
</reference>
<keyword evidence="4" id="KW-1185">Reference proteome</keyword>
<dbReference type="GO" id="GO:0006355">
    <property type="term" value="P:regulation of DNA-templated transcription"/>
    <property type="evidence" value="ECO:0007669"/>
    <property type="project" value="InterPro"/>
</dbReference>
<sequence>MSATDPTTTSGQVDAGGPGSASGEAAMLSVDSAREVTQAIRACVARTIEVLGEVDDLVTRAYAGRVWIPLGYASWEAYCAGELSDARLWESVTQRQAATSRLLGAGLSHRAVAAVLGVSKGTVGADAAAVSTAQNRAVDSADAGAGDGCSVGLDGRVRPGYRLDTAQGRARQETVLALRAQGRTQVQIAGELGVAQSTVSAYLAAAEARGLLDPASLLAGASAEGADVEAPVGESGGAGVHDTLPREGSQGAGVVARSRAGALLAEARIRAEALAGHVGVLRAQVVDAEEWTADGLFAADVDVAVGRVLAEVSGELAYVLGHLDRCPESVPVPPDAYVHVRRAHRVRQIADALANGASPAEIAADLGIGVDAVRKVAAELDALPTDRWVRREASGNPGAVS</sequence>
<comment type="caution">
    <text evidence="3">The sequence shown here is derived from an EMBL/GenBank/DDBJ whole genome shotgun (WGS) entry which is preliminary data.</text>
</comment>
<dbReference type="Proteomes" id="UP000269289">
    <property type="component" value="Unassembled WGS sequence"/>
</dbReference>
<dbReference type="Pfam" id="PF00196">
    <property type="entry name" value="GerE"/>
    <property type="match status" value="1"/>
</dbReference>
<dbReference type="InterPro" id="IPR000792">
    <property type="entry name" value="Tscrpt_reg_LuxR_C"/>
</dbReference>
<accession>A0A3M2J914</accession>
<proteinExistence type="predicted"/>
<feature type="domain" description="HTH luxR-type" evidence="2">
    <location>
        <begin position="171"/>
        <end position="204"/>
    </location>
</feature>
<evidence type="ECO:0000256" key="1">
    <source>
        <dbReference type="SAM" id="MobiDB-lite"/>
    </source>
</evidence>
<evidence type="ECO:0000313" key="4">
    <source>
        <dbReference type="Proteomes" id="UP000269289"/>
    </source>
</evidence>